<dbReference type="InterPro" id="IPR013830">
    <property type="entry name" value="SGNH_hydro"/>
</dbReference>
<dbReference type="AlphaFoldDB" id="A0A1Y2UNZ6"/>
<dbReference type="Proteomes" id="UP000194286">
    <property type="component" value="Unassembled WGS sequence"/>
</dbReference>
<sequence length="381" mass="42773">MTKLVAFGDSIFAGWDGKENVSANQRIPELIGQQLGWQVTNVAIGGTKYDDSSNGFTAMVNKTDVTGFDYALVSYGVNNFSWPDPLDVVKQNAVNGFKALKKKNPQLKILLELPTEDFRQGSKTLYDVNDAFWNQNQLDDMLIDVAKQEGLEYYDWRPDPLITYENANQTLGDGNTGVHPTKATMRAIAQRLAEKFKQMAGGTVQPSPPPHIDPPHDNPPKTDKPENKPQPPVVKTVDELRLDRLADLFGIGTNVSNGINRTLNKINELYSQMHNLMGTDSKQVQATLIAPDNALTRPLRNYVLLSFFNLEREVNELISLCNSNWLCDPETGAKTSLLRLLRVDSLVTDAHYKDTVNYNWYLIENKLNKLIGYINKMLKGE</sequence>
<organism evidence="3 4">
    <name type="scientific">Limosilactobacillus reuteri</name>
    <name type="common">Lactobacillus reuteri</name>
    <dbReference type="NCBI Taxonomy" id="1598"/>
    <lineage>
        <taxon>Bacteria</taxon>
        <taxon>Bacillati</taxon>
        <taxon>Bacillota</taxon>
        <taxon>Bacilli</taxon>
        <taxon>Lactobacillales</taxon>
        <taxon>Lactobacillaceae</taxon>
        <taxon>Limosilactobacillus</taxon>
    </lineage>
</organism>
<reference evidence="3 4" key="1">
    <citation type="submission" date="2016-09" db="EMBL/GenBank/DDBJ databases">
        <title>Lactobacillus reuteri KLR3005, genome sequencing and assembly.</title>
        <authorList>
            <person name="Lee J.-Y."/>
            <person name="Kim E.B."/>
            <person name="Choi Y.-J."/>
        </authorList>
    </citation>
    <scope>NUCLEOTIDE SEQUENCE [LARGE SCALE GENOMIC DNA]</scope>
    <source>
        <strain evidence="3 4">KLR3005</strain>
    </source>
</reference>
<evidence type="ECO:0000313" key="3">
    <source>
        <dbReference type="EMBL" id="OTA85385.1"/>
    </source>
</evidence>
<feature type="compositionally biased region" description="Basic and acidic residues" evidence="1">
    <location>
        <begin position="213"/>
        <end position="227"/>
    </location>
</feature>
<evidence type="ECO:0000259" key="2">
    <source>
        <dbReference type="Pfam" id="PF13472"/>
    </source>
</evidence>
<name>A0A1Y2UNZ6_LIMRT</name>
<evidence type="ECO:0000313" key="4">
    <source>
        <dbReference type="Proteomes" id="UP000194286"/>
    </source>
</evidence>
<dbReference type="SUPFAM" id="SSF52266">
    <property type="entry name" value="SGNH hydrolase"/>
    <property type="match status" value="1"/>
</dbReference>
<protein>
    <submittedName>
        <fullName evidence="3">GDSL family lipase</fullName>
    </submittedName>
</protein>
<dbReference type="CDD" id="cd00229">
    <property type="entry name" value="SGNH_hydrolase"/>
    <property type="match status" value="1"/>
</dbReference>
<accession>A0A1Y2UNZ6</accession>
<gene>
    <name evidence="3" type="ORF">BHL82_00250</name>
</gene>
<dbReference type="Pfam" id="PF13472">
    <property type="entry name" value="Lipase_GDSL_2"/>
    <property type="match status" value="1"/>
</dbReference>
<feature type="region of interest" description="Disordered" evidence="1">
    <location>
        <begin position="199"/>
        <end position="233"/>
    </location>
</feature>
<dbReference type="RefSeq" id="WP_086135901.1">
    <property type="nucleotide sequence ID" value="NZ_MIMU01000084.1"/>
</dbReference>
<dbReference type="Gene3D" id="3.40.50.1110">
    <property type="entry name" value="SGNH hydrolase"/>
    <property type="match status" value="1"/>
</dbReference>
<dbReference type="InterPro" id="IPR036514">
    <property type="entry name" value="SGNH_hydro_sf"/>
</dbReference>
<dbReference type="EMBL" id="MIMU01000084">
    <property type="protein sequence ID" value="OTA85385.1"/>
    <property type="molecule type" value="Genomic_DNA"/>
</dbReference>
<feature type="domain" description="SGNH hydrolase-type esterase" evidence="2">
    <location>
        <begin position="6"/>
        <end position="186"/>
    </location>
</feature>
<evidence type="ECO:0000256" key="1">
    <source>
        <dbReference type="SAM" id="MobiDB-lite"/>
    </source>
</evidence>
<proteinExistence type="predicted"/>
<comment type="caution">
    <text evidence="3">The sequence shown here is derived from an EMBL/GenBank/DDBJ whole genome shotgun (WGS) entry which is preliminary data.</text>
</comment>